<proteinExistence type="inferred from homology"/>
<comment type="caution">
    <text evidence="2">The sequence shown here is derived from an EMBL/GenBank/DDBJ whole genome shotgun (WGS) entry which is preliminary data.</text>
</comment>
<comment type="similarity">
    <text evidence="1">Belongs to the HyuE racemase family.</text>
</comment>
<organism evidence="2 3">
    <name type="scientific">Emergencia timonensis</name>
    <dbReference type="NCBI Taxonomy" id="1776384"/>
    <lineage>
        <taxon>Bacteria</taxon>
        <taxon>Bacillati</taxon>
        <taxon>Bacillota</taxon>
        <taxon>Clostridia</taxon>
        <taxon>Peptostreptococcales</taxon>
        <taxon>Anaerovoracaceae</taxon>
        <taxon>Emergencia</taxon>
    </lineage>
</organism>
<evidence type="ECO:0000313" key="3">
    <source>
        <dbReference type="Proteomes" id="UP000284841"/>
    </source>
</evidence>
<accession>A0A415E4X7</accession>
<dbReference type="PANTHER" id="PTHR28047">
    <property type="entry name" value="PROTEIN DCG1"/>
    <property type="match status" value="1"/>
</dbReference>
<dbReference type="STRING" id="1776384.GCA_900086585_04229"/>
<name>A0A415E4X7_9FIRM</name>
<dbReference type="PANTHER" id="PTHR28047:SF5">
    <property type="entry name" value="PROTEIN DCG1"/>
    <property type="match status" value="1"/>
</dbReference>
<dbReference type="InterPro" id="IPR052186">
    <property type="entry name" value="Hydantoin_racemase-like"/>
</dbReference>
<dbReference type="AlphaFoldDB" id="A0A415E4X7"/>
<dbReference type="GO" id="GO:0047661">
    <property type="term" value="F:amino-acid racemase activity"/>
    <property type="evidence" value="ECO:0007669"/>
    <property type="project" value="InterPro"/>
</dbReference>
<reference evidence="2 3" key="1">
    <citation type="submission" date="2018-08" db="EMBL/GenBank/DDBJ databases">
        <title>A genome reference for cultivated species of the human gut microbiota.</title>
        <authorList>
            <person name="Zou Y."/>
            <person name="Xue W."/>
            <person name="Luo G."/>
        </authorList>
    </citation>
    <scope>NUCLEOTIDE SEQUENCE [LARGE SCALE GENOMIC DNA]</scope>
    <source>
        <strain evidence="2 3">AM07-24</strain>
    </source>
</reference>
<dbReference type="Pfam" id="PF01177">
    <property type="entry name" value="Asp_Glu_race"/>
    <property type="match status" value="1"/>
</dbReference>
<keyword evidence="3" id="KW-1185">Reference proteome</keyword>
<dbReference type="OrthoDB" id="9791723at2"/>
<dbReference type="Proteomes" id="UP000284841">
    <property type="component" value="Unassembled WGS sequence"/>
</dbReference>
<dbReference type="RefSeq" id="WP_118335262.1">
    <property type="nucleotide sequence ID" value="NZ_AP025567.1"/>
</dbReference>
<dbReference type="EMBL" id="QRMS01000002">
    <property type="protein sequence ID" value="RHJ88575.1"/>
    <property type="molecule type" value="Genomic_DNA"/>
</dbReference>
<evidence type="ECO:0000313" key="2">
    <source>
        <dbReference type="EMBL" id="RHJ88575.1"/>
    </source>
</evidence>
<protein>
    <submittedName>
        <fullName evidence="2">Hydrogenase expression protein HupH</fullName>
    </submittedName>
</protein>
<dbReference type="InterPro" id="IPR053714">
    <property type="entry name" value="Iso_Racemase_Enz_sf"/>
</dbReference>
<dbReference type="Gene3D" id="3.40.50.12500">
    <property type="match status" value="1"/>
</dbReference>
<evidence type="ECO:0000256" key="1">
    <source>
        <dbReference type="ARBA" id="ARBA00038414"/>
    </source>
</evidence>
<dbReference type="InterPro" id="IPR015942">
    <property type="entry name" value="Asp/Glu/hydantoin_racemase"/>
</dbReference>
<gene>
    <name evidence="2" type="ORF">DW099_09350</name>
</gene>
<sequence>MKILNLPPIINTGFGSQEMNDYIAKYLLPDTEMDTWHLDYGPSSIEGEFDEALAAANVALKCVEAENAGYDAVFVNCFGDPGVRAAREAVNIPVFGGFEPIAYYALGTADKISVVTVLPEVVPMIEGEIARYGLEKRFTKVRHVNIPVLDLEELDILIKAVTEESKKAIREDGAGTIVLGCTAMAGVKEEVEKALNAEGYRVPVIESGQAALVMLETFVRMNLYHSRITYMPPREKVRNLWQTENKDNTAV</sequence>